<dbReference type="CDD" id="cd00209">
    <property type="entry name" value="DHFR"/>
    <property type="match status" value="1"/>
</dbReference>
<evidence type="ECO:0000313" key="11">
    <source>
        <dbReference type="Proteomes" id="UP000294881"/>
    </source>
</evidence>
<dbReference type="GO" id="GO:0046452">
    <property type="term" value="P:dihydrofolate metabolic process"/>
    <property type="evidence" value="ECO:0007669"/>
    <property type="project" value="TreeGrafter"/>
</dbReference>
<dbReference type="PROSITE" id="PS51330">
    <property type="entry name" value="DHFR_2"/>
    <property type="match status" value="1"/>
</dbReference>
<organism evidence="10 11">
    <name type="scientific">Camelimonas lactis</name>
    <dbReference type="NCBI Taxonomy" id="659006"/>
    <lineage>
        <taxon>Bacteria</taxon>
        <taxon>Pseudomonadati</taxon>
        <taxon>Pseudomonadota</taxon>
        <taxon>Alphaproteobacteria</taxon>
        <taxon>Hyphomicrobiales</taxon>
        <taxon>Chelatococcaceae</taxon>
        <taxon>Camelimonas</taxon>
    </lineage>
</organism>
<dbReference type="InterPro" id="IPR024072">
    <property type="entry name" value="DHFR-like_dom_sf"/>
</dbReference>
<keyword evidence="6 8" id="KW-0560">Oxidoreductase</keyword>
<dbReference type="Proteomes" id="UP000294881">
    <property type="component" value="Unassembled WGS sequence"/>
</dbReference>
<reference evidence="10 11" key="1">
    <citation type="submission" date="2019-03" db="EMBL/GenBank/DDBJ databases">
        <title>Genomic Encyclopedia of Type Strains, Phase IV (KMG-IV): sequencing the most valuable type-strain genomes for metagenomic binning, comparative biology and taxonomic classification.</title>
        <authorList>
            <person name="Goeker M."/>
        </authorList>
    </citation>
    <scope>NUCLEOTIDE SEQUENCE [LARGE SCALE GENOMIC DNA]</scope>
    <source>
        <strain evidence="10 11">DSM 22958</strain>
    </source>
</reference>
<protein>
    <recommendedName>
        <fullName evidence="3 8">Dihydrofolate reductase</fullName>
        <ecNumber evidence="3 8">1.5.1.3</ecNumber>
    </recommendedName>
</protein>
<dbReference type="PANTHER" id="PTHR48069">
    <property type="entry name" value="DIHYDROFOLATE REDUCTASE"/>
    <property type="match status" value="1"/>
</dbReference>
<dbReference type="InterPro" id="IPR001796">
    <property type="entry name" value="DHFR_dom"/>
</dbReference>
<sequence length="176" mass="18959">MSAPLQLALVVAMGENGAIGRNNALLWKLRTDMRRFRALTTGHPLIMGRKTWDSIGRPLPGRDTIVLSRNGAFAPQGVQVAHDLADALARAGACAARRGVDSAMVVGGAQIYAETLPIAARVHLTLVQDRPEADAFFPGGAAGAWRDAFVETWRQAHPAGPEDERPFVFIDLVRRG</sequence>
<proteinExistence type="inferred from homology"/>
<feature type="domain" description="DHFR" evidence="9">
    <location>
        <begin position="6"/>
        <end position="174"/>
    </location>
</feature>
<evidence type="ECO:0000313" key="10">
    <source>
        <dbReference type="EMBL" id="TCO09990.1"/>
    </source>
</evidence>
<dbReference type="UniPathway" id="UPA00077">
    <property type="reaction ID" value="UER00158"/>
</dbReference>
<dbReference type="PANTHER" id="PTHR48069:SF3">
    <property type="entry name" value="DIHYDROFOLATE REDUCTASE"/>
    <property type="match status" value="1"/>
</dbReference>
<evidence type="ECO:0000256" key="1">
    <source>
        <dbReference type="ARBA" id="ARBA00004903"/>
    </source>
</evidence>
<comment type="similarity">
    <text evidence="2 8">Belongs to the dihydrofolate reductase family.</text>
</comment>
<dbReference type="GO" id="GO:0050661">
    <property type="term" value="F:NADP binding"/>
    <property type="evidence" value="ECO:0007669"/>
    <property type="project" value="InterPro"/>
</dbReference>
<dbReference type="EC" id="1.5.1.3" evidence="3 8"/>
<comment type="catalytic activity">
    <reaction evidence="8">
        <text>(6S)-5,6,7,8-tetrahydrofolate + NADP(+) = 7,8-dihydrofolate + NADPH + H(+)</text>
        <dbReference type="Rhea" id="RHEA:15009"/>
        <dbReference type="ChEBI" id="CHEBI:15378"/>
        <dbReference type="ChEBI" id="CHEBI:57451"/>
        <dbReference type="ChEBI" id="CHEBI:57453"/>
        <dbReference type="ChEBI" id="CHEBI:57783"/>
        <dbReference type="ChEBI" id="CHEBI:58349"/>
        <dbReference type="EC" id="1.5.1.3"/>
    </reaction>
</comment>
<evidence type="ECO:0000259" key="9">
    <source>
        <dbReference type="PROSITE" id="PS51330"/>
    </source>
</evidence>
<dbReference type="Pfam" id="PF00186">
    <property type="entry name" value="DHFR_1"/>
    <property type="match status" value="1"/>
</dbReference>
<evidence type="ECO:0000256" key="5">
    <source>
        <dbReference type="ARBA" id="ARBA00022857"/>
    </source>
</evidence>
<keyword evidence="5 8" id="KW-0521">NADP</keyword>
<comment type="function">
    <text evidence="7 8">Key enzyme in folate metabolism. Catalyzes an essential reaction for de novo glycine and purine synthesis, and for DNA precursor synthesis.</text>
</comment>
<keyword evidence="4 8" id="KW-0554">One-carbon metabolism</keyword>
<gene>
    <name evidence="10" type="ORF">EV666_11623</name>
</gene>
<dbReference type="SUPFAM" id="SSF53597">
    <property type="entry name" value="Dihydrofolate reductase-like"/>
    <property type="match status" value="1"/>
</dbReference>
<evidence type="ECO:0000256" key="2">
    <source>
        <dbReference type="ARBA" id="ARBA00009539"/>
    </source>
</evidence>
<dbReference type="PRINTS" id="PR00070">
    <property type="entry name" value="DHFR"/>
</dbReference>
<dbReference type="Gene3D" id="3.40.430.10">
    <property type="entry name" value="Dihydrofolate Reductase, subunit A"/>
    <property type="match status" value="1"/>
</dbReference>
<comment type="pathway">
    <text evidence="1 8">Cofactor biosynthesis; tetrahydrofolate biosynthesis; 5,6,7,8-tetrahydrofolate from 7,8-dihydrofolate: step 1/1.</text>
</comment>
<dbReference type="RefSeq" id="WP_132010021.1">
    <property type="nucleotide sequence ID" value="NZ_JBHUNN010000002.1"/>
</dbReference>
<dbReference type="EMBL" id="SLWL01000016">
    <property type="protein sequence ID" value="TCO09990.1"/>
    <property type="molecule type" value="Genomic_DNA"/>
</dbReference>
<dbReference type="AlphaFoldDB" id="A0A4R2GLW2"/>
<keyword evidence="11" id="KW-1185">Reference proteome</keyword>
<evidence type="ECO:0000256" key="3">
    <source>
        <dbReference type="ARBA" id="ARBA00012856"/>
    </source>
</evidence>
<dbReference type="GO" id="GO:0006730">
    <property type="term" value="P:one-carbon metabolic process"/>
    <property type="evidence" value="ECO:0007669"/>
    <property type="project" value="UniProtKB-KW"/>
</dbReference>
<evidence type="ECO:0000256" key="4">
    <source>
        <dbReference type="ARBA" id="ARBA00022563"/>
    </source>
</evidence>
<evidence type="ECO:0000256" key="8">
    <source>
        <dbReference type="PIRNR" id="PIRNR000194"/>
    </source>
</evidence>
<comment type="caution">
    <text evidence="10">The sequence shown here is derived from an EMBL/GenBank/DDBJ whole genome shotgun (WGS) entry which is preliminary data.</text>
</comment>
<dbReference type="OrthoDB" id="9804315at2"/>
<dbReference type="GO" id="GO:0005829">
    <property type="term" value="C:cytosol"/>
    <property type="evidence" value="ECO:0007669"/>
    <property type="project" value="TreeGrafter"/>
</dbReference>
<dbReference type="InterPro" id="IPR012259">
    <property type="entry name" value="DHFR"/>
</dbReference>
<name>A0A4R2GLW2_9HYPH</name>
<dbReference type="GO" id="GO:0046655">
    <property type="term" value="P:folic acid metabolic process"/>
    <property type="evidence" value="ECO:0007669"/>
    <property type="project" value="TreeGrafter"/>
</dbReference>
<evidence type="ECO:0000256" key="7">
    <source>
        <dbReference type="ARBA" id="ARBA00025067"/>
    </source>
</evidence>
<accession>A0A4R2GLW2</accession>
<dbReference type="PIRSF" id="PIRSF000194">
    <property type="entry name" value="DHFR"/>
    <property type="match status" value="1"/>
</dbReference>
<dbReference type="GO" id="GO:0004146">
    <property type="term" value="F:dihydrofolate reductase activity"/>
    <property type="evidence" value="ECO:0007669"/>
    <property type="project" value="UniProtKB-EC"/>
</dbReference>
<dbReference type="GO" id="GO:0046654">
    <property type="term" value="P:tetrahydrofolate biosynthetic process"/>
    <property type="evidence" value="ECO:0007669"/>
    <property type="project" value="UniProtKB-UniPathway"/>
</dbReference>
<evidence type="ECO:0000256" key="6">
    <source>
        <dbReference type="ARBA" id="ARBA00023002"/>
    </source>
</evidence>